<feature type="compositionally biased region" description="Low complexity" evidence="1">
    <location>
        <begin position="28"/>
        <end position="56"/>
    </location>
</feature>
<sequence length="195" mass="19286">MGILRSRLAIAGIAGALAASGAIATAGNSSATGSAAPSSTSGSTGGSATSSGSPSGEAEPHAWATPGACTDVLGSAYRSTVFHIQNTTSENAQMSVTFGSYGRKGETSREGFTLAPGASKTVPMTLPDTSAQIQLQVTWYDASAGDSDPYIPIFWLMPGSSPAPTSATRLCAAGANPTSEPPTPSPVTTEVGVTG</sequence>
<feature type="region of interest" description="Disordered" evidence="1">
    <location>
        <begin position="28"/>
        <end position="64"/>
    </location>
</feature>
<dbReference type="Proteomes" id="UP000559182">
    <property type="component" value="Unassembled WGS sequence"/>
</dbReference>
<feature type="compositionally biased region" description="Low complexity" evidence="1">
    <location>
        <begin position="186"/>
        <end position="195"/>
    </location>
</feature>
<feature type="region of interest" description="Disordered" evidence="1">
    <location>
        <begin position="174"/>
        <end position="195"/>
    </location>
</feature>
<keyword evidence="4" id="KW-1185">Reference proteome</keyword>
<dbReference type="AlphaFoldDB" id="A0A839N390"/>
<reference evidence="3 4" key="1">
    <citation type="submission" date="2020-08" db="EMBL/GenBank/DDBJ databases">
        <title>Sequencing the genomes of 1000 actinobacteria strains.</title>
        <authorList>
            <person name="Klenk H.-P."/>
        </authorList>
    </citation>
    <scope>NUCLEOTIDE SEQUENCE [LARGE SCALE GENOMIC DNA]</scope>
    <source>
        <strain evidence="3 4">DSM 105369</strain>
    </source>
</reference>
<gene>
    <name evidence="3" type="ORF">FHU39_001761</name>
</gene>
<feature type="signal peptide" evidence="2">
    <location>
        <begin position="1"/>
        <end position="24"/>
    </location>
</feature>
<accession>A0A839N390</accession>
<evidence type="ECO:0000313" key="3">
    <source>
        <dbReference type="EMBL" id="MBB2891777.1"/>
    </source>
</evidence>
<proteinExistence type="predicted"/>
<name>A0A839N390_9MICO</name>
<dbReference type="RefSeq" id="WP_183319997.1">
    <property type="nucleotide sequence ID" value="NZ_JACHVQ010000001.1"/>
</dbReference>
<evidence type="ECO:0000256" key="2">
    <source>
        <dbReference type="SAM" id="SignalP"/>
    </source>
</evidence>
<evidence type="ECO:0000313" key="4">
    <source>
        <dbReference type="Proteomes" id="UP000559182"/>
    </source>
</evidence>
<evidence type="ECO:0000256" key="1">
    <source>
        <dbReference type="SAM" id="MobiDB-lite"/>
    </source>
</evidence>
<organism evidence="3 4">
    <name type="scientific">Flexivirga oryzae</name>
    <dbReference type="NCBI Taxonomy" id="1794944"/>
    <lineage>
        <taxon>Bacteria</taxon>
        <taxon>Bacillati</taxon>
        <taxon>Actinomycetota</taxon>
        <taxon>Actinomycetes</taxon>
        <taxon>Micrococcales</taxon>
        <taxon>Dermacoccaceae</taxon>
        <taxon>Flexivirga</taxon>
    </lineage>
</organism>
<keyword evidence="2" id="KW-0732">Signal</keyword>
<comment type="caution">
    <text evidence="3">The sequence shown here is derived from an EMBL/GenBank/DDBJ whole genome shotgun (WGS) entry which is preliminary data.</text>
</comment>
<feature type="chain" id="PRO_5039380559" description="DUF4232 domain-containing protein" evidence="2">
    <location>
        <begin position="25"/>
        <end position="195"/>
    </location>
</feature>
<dbReference type="EMBL" id="JACHVQ010000001">
    <property type="protein sequence ID" value="MBB2891777.1"/>
    <property type="molecule type" value="Genomic_DNA"/>
</dbReference>
<protein>
    <recommendedName>
        <fullName evidence="5">DUF4232 domain-containing protein</fullName>
    </recommendedName>
</protein>
<evidence type="ECO:0008006" key="5">
    <source>
        <dbReference type="Google" id="ProtNLM"/>
    </source>
</evidence>